<dbReference type="SUPFAM" id="SSF55961">
    <property type="entry name" value="Bet v1-like"/>
    <property type="match status" value="1"/>
</dbReference>
<dbReference type="AlphaFoldDB" id="A0A4Q1C6C3"/>
<proteinExistence type="predicted"/>
<dbReference type="OrthoDB" id="9793552at2"/>
<sequence>MPQLFQQQFIPADPAAVWEFFATPKNLDELTPPDLRFAIRSDLPPRMFAGQLIEYRISPVRGVWLHWLTEIRHVREGRYFVDEQRAGPYAFWYHEHHFEPVAGGVMMTDRVTYDVGWGPFGWLADKLWVRRQLEHIFAYRRQRVEARFGRA</sequence>
<reference evidence="1 2" key="1">
    <citation type="submission" date="2019-01" db="EMBL/GenBank/DDBJ databases">
        <title>Lacunisphaera sp. strain TWA-58.</title>
        <authorList>
            <person name="Chen W.-M."/>
        </authorList>
    </citation>
    <scope>NUCLEOTIDE SEQUENCE [LARGE SCALE GENOMIC DNA]</scope>
    <source>
        <strain evidence="1 2">TWA-58</strain>
    </source>
</reference>
<dbReference type="EMBL" id="SDHX01000001">
    <property type="protein sequence ID" value="RXK54328.1"/>
    <property type="molecule type" value="Genomic_DNA"/>
</dbReference>
<dbReference type="CDD" id="cd07820">
    <property type="entry name" value="SRPBCC_3"/>
    <property type="match status" value="1"/>
</dbReference>
<evidence type="ECO:0008006" key="3">
    <source>
        <dbReference type="Google" id="ProtNLM"/>
    </source>
</evidence>
<gene>
    <name evidence="1" type="ORF">ESB00_00020</name>
</gene>
<protein>
    <recommendedName>
        <fullName evidence="3">CDP-paratose 2-epimerase</fullName>
    </recommendedName>
</protein>
<dbReference type="Proteomes" id="UP000290218">
    <property type="component" value="Unassembled WGS sequence"/>
</dbReference>
<evidence type="ECO:0000313" key="2">
    <source>
        <dbReference type="Proteomes" id="UP000290218"/>
    </source>
</evidence>
<name>A0A4Q1C6C3_9BACT</name>
<evidence type="ECO:0000313" key="1">
    <source>
        <dbReference type="EMBL" id="RXK54328.1"/>
    </source>
</evidence>
<dbReference type="Gene3D" id="3.30.530.20">
    <property type="match status" value="1"/>
</dbReference>
<keyword evidence="2" id="KW-1185">Reference proteome</keyword>
<accession>A0A4Q1C6C3</accession>
<organism evidence="1 2">
    <name type="scientific">Oleiharenicola lentus</name>
    <dbReference type="NCBI Taxonomy" id="2508720"/>
    <lineage>
        <taxon>Bacteria</taxon>
        <taxon>Pseudomonadati</taxon>
        <taxon>Verrucomicrobiota</taxon>
        <taxon>Opitutia</taxon>
        <taxon>Opitutales</taxon>
        <taxon>Opitutaceae</taxon>
        <taxon>Oleiharenicola</taxon>
    </lineage>
</organism>
<dbReference type="RefSeq" id="WP_129045693.1">
    <property type="nucleotide sequence ID" value="NZ_SDHX01000001.1"/>
</dbReference>
<comment type="caution">
    <text evidence="1">The sequence shown here is derived from an EMBL/GenBank/DDBJ whole genome shotgun (WGS) entry which is preliminary data.</text>
</comment>
<dbReference type="InterPro" id="IPR023393">
    <property type="entry name" value="START-like_dom_sf"/>
</dbReference>